<dbReference type="AlphaFoldDB" id="A0A917BH53"/>
<proteinExistence type="predicted"/>
<organism evidence="4 5">
    <name type="scientific">Ornithinimicrobium tianjinense</name>
    <dbReference type="NCBI Taxonomy" id="1195761"/>
    <lineage>
        <taxon>Bacteria</taxon>
        <taxon>Bacillati</taxon>
        <taxon>Actinomycetota</taxon>
        <taxon>Actinomycetes</taxon>
        <taxon>Micrococcales</taxon>
        <taxon>Ornithinimicrobiaceae</taxon>
        <taxon>Ornithinimicrobium</taxon>
    </lineage>
</organism>
<evidence type="ECO:0000259" key="3">
    <source>
        <dbReference type="Pfam" id="PF03713"/>
    </source>
</evidence>
<feature type="region of interest" description="Disordered" evidence="1">
    <location>
        <begin position="30"/>
        <end position="58"/>
    </location>
</feature>
<keyword evidence="2" id="KW-0732">Signal</keyword>
<feature type="signal peptide" evidence="2">
    <location>
        <begin position="1"/>
        <end position="24"/>
    </location>
</feature>
<keyword evidence="5" id="KW-1185">Reference proteome</keyword>
<dbReference type="PROSITE" id="PS51257">
    <property type="entry name" value="PROKAR_LIPOPROTEIN"/>
    <property type="match status" value="1"/>
</dbReference>
<dbReference type="EMBL" id="BMEM01000001">
    <property type="protein sequence ID" value="GGF41114.1"/>
    <property type="molecule type" value="Genomic_DNA"/>
</dbReference>
<dbReference type="Proteomes" id="UP000605670">
    <property type="component" value="Unassembled WGS sequence"/>
</dbReference>
<gene>
    <name evidence="4" type="ORF">GCM10011366_06010</name>
</gene>
<sequence>MNARRLTLPTITLPTLTLATLLIAGCATETDGHDAGHPESSSAPTSAGTTSTATEDAGAEAHNDADVAFAQGMVPHHAQAVEMADLVLAHDGSTLTDLAEQVKAAQQPEIDQLTEWLTAWGEEVPEGGGEHAAHGSEGMMSAEDMASLEAAQGEEFDLMWLEMMIEHHEGAIAMAQDEVDAGEHPDAVAMAEQIVSTQEAEVEAMRGMIADLEG</sequence>
<evidence type="ECO:0000256" key="2">
    <source>
        <dbReference type="SAM" id="SignalP"/>
    </source>
</evidence>
<name>A0A917BH53_9MICO</name>
<dbReference type="Pfam" id="PF03713">
    <property type="entry name" value="DUF305"/>
    <property type="match status" value="1"/>
</dbReference>
<reference evidence="4" key="1">
    <citation type="journal article" date="2014" name="Int. J. Syst. Evol. Microbiol.">
        <title>Complete genome sequence of Corynebacterium casei LMG S-19264T (=DSM 44701T), isolated from a smear-ripened cheese.</title>
        <authorList>
            <consortium name="US DOE Joint Genome Institute (JGI-PGF)"/>
            <person name="Walter F."/>
            <person name="Albersmeier A."/>
            <person name="Kalinowski J."/>
            <person name="Ruckert C."/>
        </authorList>
    </citation>
    <scope>NUCLEOTIDE SEQUENCE</scope>
    <source>
        <strain evidence="4">CGMCC 1.12160</strain>
    </source>
</reference>
<feature type="compositionally biased region" description="Low complexity" evidence="1">
    <location>
        <begin position="38"/>
        <end position="56"/>
    </location>
</feature>
<protein>
    <submittedName>
        <fullName evidence="4">DUF305 domain-containing protein</fullName>
    </submittedName>
</protein>
<dbReference type="PANTHER" id="PTHR36933:SF1">
    <property type="entry name" value="SLL0788 PROTEIN"/>
    <property type="match status" value="1"/>
</dbReference>
<evidence type="ECO:0000256" key="1">
    <source>
        <dbReference type="SAM" id="MobiDB-lite"/>
    </source>
</evidence>
<feature type="domain" description="DUF305" evidence="3">
    <location>
        <begin position="66"/>
        <end position="208"/>
    </location>
</feature>
<dbReference type="RefSeq" id="WP_188428113.1">
    <property type="nucleotide sequence ID" value="NZ_BAABKH010000010.1"/>
</dbReference>
<reference evidence="4" key="2">
    <citation type="submission" date="2020-09" db="EMBL/GenBank/DDBJ databases">
        <authorList>
            <person name="Sun Q."/>
            <person name="Zhou Y."/>
        </authorList>
    </citation>
    <scope>NUCLEOTIDE SEQUENCE</scope>
    <source>
        <strain evidence="4">CGMCC 1.12160</strain>
    </source>
</reference>
<dbReference type="InterPro" id="IPR005183">
    <property type="entry name" value="DUF305_CopM-like"/>
</dbReference>
<dbReference type="InterPro" id="IPR012347">
    <property type="entry name" value="Ferritin-like"/>
</dbReference>
<feature type="chain" id="PRO_5039181232" evidence="2">
    <location>
        <begin position="25"/>
        <end position="214"/>
    </location>
</feature>
<dbReference type="PANTHER" id="PTHR36933">
    <property type="entry name" value="SLL0788 PROTEIN"/>
    <property type="match status" value="1"/>
</dbReference>
<evidence type="ECO:0000313" key="5">
    <source>
        <dbReference type="Proteomes" id="UP000605670"/>
    </source>
</evidence>
<accession>A0A917BH53</accession>
<evidence type="ECO:0000313" key="4">
    <source>
        <dbReference type="EMBL" id="GGF41114.1"/>
    </source>
</evidence>
<dbReference type="Gene3D" id="1.20.1260.10">
    <property type="match status" value="1"/>
</dbReference>
<comment type="caution">
    <text evidence="4">The sequence shown here is derived from an EMBL/GenBank/DDBJ whole genome shotgun (WGS) entry which is preliminary data.</text>
</comment>